<accession>A0A9D2PN45</accession>
<gene>
    <name evidence="1" type="primary">fliB</name>
    <name evidence="1" type="ORF">H9753_04535</name>
</gene>
<evidence type="ECO:0000313" key="1">
    <source>
        <dbReference type="EMBL" id="HJC62870.1"/>
    </source>
</evidence>
<dbReference type="Proteomes" id="UP000823886">
    <property type="component" value="Unassembled WGS sequence"/>
</dbReference>
<dbReference type="NCBIfam" id="NF038110">
    <property type="entry name" value="Lys_methyl_FliB"/>
    <property type="match status" value="1"/>
</dbReference>
<reference evidence="1" key="1">
    <citation type="journal article" date="2021" name="PeerJ">
        <title>Extensive microbial diversity within the chicken gut microbiome revealed by metagenomics and culture.</title>
        <authorList>
            <person name="Gilroy R."/>
            <person name="Ravi A."/>
            <person name="Getino M."/>
            <person name="Pursley I."/>
            <person name="Horton D.L."/>
            <person name="Alikhan N.F."/>
            <person name="Baker D."/>
            <person name="Gharbi K."/>
            <person name="Hall N."/>
            <person name="Watson M."/>
            <person name="Adriaenssens E.M."/>
            <person name="Foster-Nyarko E."/>
            <person name="Jarju S."/>
            <person name="Secka A."/>
            <person name="Antonio M."/>
            <person name="Oren A."/>
            <person name="Chaudhuri R.R."/>
            <person name="La Ragione R."/>
            <person name="Hildebrand F."/>
            <person name="Pallen M.J."/>
        </authorList>
    </citation>
    <scope>NUCLEOTIDE SEQUENCE</scope>
    <source>
        <strain evidence="1">ChiBcec2-3848</strain>
    </source>
</reference>
<name>A0A9D2PN45_9FIRM</name>
<keyword evidence="1" id="KW-0808">Transferase</keyword>
<keyword evidence="1" id="KW-0489">Methyltransferase</keyword>
<keyword evidence="1" id="KW-0969">Cilium</keyword>
<feature type="non-terminal residue" evidence="1">
    <location>
        <position position="1"/>
    </location>
</feature>
<protein>
    <submittedName>
        <fullName evidence="1">Flagellin lysine-N-methylase</fullName>
        <ecNumber evidence="1">2.1.1.-</ecNumber>
    </submittedName>
</protein>
<dbReference type="EC" id="2.1.1.-" evidence="1"/>
<keyword evidence="1" id="KW-0282">Flagellum</keyword>
<dbReference type="AlphaFoldDB" id="A0A9D2PN45"/>
<dbReference type="GO" id="GO:0008168">
    <property type="term" value="F:methyltransferase activity"/>
    <property type="evidence" value="ECO:0007669"/>
    <property type="project" value="UniProtKB-KW"/>
</dbReference>
<sequence>TDDYDTFACIAGRCPDTCCAGWQILIDEESLERYGKVKGEFGIRLLNSIDWAEGAFEQYHGRCSFLNRENLCDLYQELGEEALCETCRNYPRHTEEYEGIREYSLSLSCPVAAEQILGNWGKYRIVETQDEQEETEDFEEFDFLLFGKLEEVRDLLFQTVQDRGLAIEERMVLVLKLAQCMQESLDGQVLFETDFQEKLETFRRETVGKGRRKNSEQPAQALRTSRYQQMCAMLEDFQKLEVLREEWSGLLSDTRNRLYDKGEAGYQEIREQFGTGLAGRREEWDRYGEQLLMFFLYTYFCGAVYDDRIYSKAVLSVFPVLWIQEILCGIWLEQGDFSFQDVVRTAYQCAREIEHSDDNLNLLEELFERKEPYQQDKLSACILEERRLP</sequence>
<comment type="caution">
    <text evidence="1">The sequence shown here is derived from an EMBL/GenBank/DDBJ whole genome shotgun (WGS) entry which is preliminary data.</text>
</comment>
<evidence type="ECO:0000313" key="2">
    <source>
        <dbReference type="Proteomes" id="UP000823886"/>
    </source>
</evidence>
<keyword evidence="1" id="KW-0966">Cell projection</keyword>
<reference evidence="1" key="2">
    <citation type="submission" date="2021-04" db="EMBL/GenBank/DDBJ databases">
        <authorList>
            <person name="Gilroy R."/>
        </authorList>
    </citation>
    <scope>NUCLEOTIDE SEQUENCE</scope>
    <source>
        <strain evidence="1">ChiBcec2-3848</strain>
    </source>
</reference>
<dbReference type="EMBL" id="DWVZ01000055">
    <property type="protein sequence ID" value="HJC62870.1"/>
    <property type="molecule type" value="Genomic_DNA"/>
</dbReference>
<organism evidence="1 2">
    <name type="scientific">Candidatus Blautia merdavium</name>
    <dbReference type="NCBI Taxonomy" id="2838494"/>
    <lineage>
        <taxon>Bacteria</taxon>
        <taxon>Bacillati</taxon>
        <taxon>Bacillota</taxon>
        <taxon>Clostridia</taxon>
        <taxon>Lachnospirales</taxon>
        <taxon>Lachnospiraceae</taxon>
        <taxon>Blautia</taxon>
    </lineage>
</organism>
<proteinExistence type="predicted"/>
<dbReference type="GO" id="GO:0032259">
    <property type="term" value="P:methylation"/>
    <property type="evidence" value="ECO:0007669"/>
    <property type="project" value="UniProtKB-KW"/>
</dbReference>